<dbReference type="Proteomes" id="UP000322876">
    <property type="component" value="Unassembled WGS sequence"/>
</dbReference>
<accession>A0A5A8F7N5</accession>
<keyword evidence="2" id="KW-1185">Reference proteome</keyword>
<dbReference type="InterPro" id="IPR027417">
    <property type="entry name" value="P-loop_NTPase"/>
</dbReference>
<evidence type="ECO:0000313" key="2">
    <source>
        <dbReference type="Proteomes" id="UP000322876"/>
    </source>
</evidence>
<dbReference type="EMBL" id="VFJB01000005">
    <property type="protein sequence ID" value="KAA0258177.1"/>
    <property type="molecule type" value="Genomic_DNA"/>
</dbReference>
<reference evidence="1 2" key="1">
    <citation type="submission" date="2019-06" db="EMBL/GenBank/DDBJ databases">
        <title>Genomic insights into carbon and energy metabolism of Deferribacter autotrophicus revealed new metabolic traits in the phylum Deferribacteres.</title>
        <authorList>
            <person name="Slobodkin A.I."/>
            <person name="Slobodkina G.B."/>
            <person name="Allioux M."/>
            <person name="Alain K."/>
            <person name="Jebbar M."/>
            <person name="Shadrin V."/>
            <person name="Kublanov I.V."/>
            <person name="Toshchakov S.V."/>
            <person name="Bonch-Osmolovskaya E.A."/>
        </authorList>
    </citation>
    <scope>NUCLEOTIDE SEQUENCE [LARGE SCALE GENOMIC DNA]</scope>
    <source>
        <strain evidence="1 2">SL50</strain>
    </source>
</reference>
<dbReference type="PANTHER" id="PTHR30258:SF1">
    <property type="entry name" value="PROTEIN TRANSPORT PROTEIN HOFB HOMOLOG"/>
    <property type="match status" value="1"/>
</dbReference>
<dbReference type="InterPro" id="IPR037257">
    <property type="entry name" value="T2SS_E_N_sf"/>
</dbReference>
<sequence length="546" mass="63584">MTILKSSIGLSNFTYYDIILLINKLMENKMAVKRIGELLVEKGIITEQQLEIALRRQKITGEKLGNVLMKMGFIDEDKFYSFLAEQYNLKKYEKSEIVITKEVQNYLSLRTVLEKEVIPLEIIDDKLAIGITNYNSLNYLDELEFESGKKIILFLLQDNVFRKIIEDLRNFPYGLKDYKYISLKSLIVEKFGNVDVEIDKVAAVIDKIEMYYEQIVFIDGMPPLLKKDNVVIKLNYNIITHGKILEFIKKYLNDRLKKDLITNGFVRVLVKINNKNFFVSVLKQKNKYSLTFIHLKKSIPDIMSFEIEDSILSDLLSGRSGLYIISAPYGHGKSTVLASIAYNFSINESYTLLFIDDFMIYDINSNNSLVYQFEVGNDFPTFYDAIKTDYFLNSNVIFVSKVTTYKELELLINLAEAGKKVFLSVEAPNVTNAIYSLINLMDEKRKRVLLNRFSNNLRLCIAQRLVKLRNSDKKLYVYEYIKMSLKLKKFIMEESFTSIDTQLKGSNEYIPLEKKFADLVSKGVIEKEDIFRYSVDYDFLKTYLKE</sequence>
<dbReference type="PANTHER" id="PTHR30258">
    <property type="entry name" value="TYPE II SECRETION SYSTEM PROTEIN GSPE-RELATED"/>
    <property type="match status" value="1"/>
</dbReference>
<dbReference type="OrthoDB" id="9783370at2"/>
<evidence type="ECO:0000313" key="1">
    <source>
        <dbReference type="EMBL" id="KAA0258177.1"/>
    </source>
</evidence>
<gene>
    <name evidence="1" type="ORF">FHQ18_07225</name>
</gene>
<dbReference type="SUPFAM" id="SSF52540">
    <property type="entry name" value="P-loop containing nucleoside triphosphate hydrolases"/>
    <property type="match status" value="1"/>
</dbReference>
<dbReference type="GO" id="GO:0016887">
    <property type="term" value="F:ATP hydrolysis activity"/>
    <property type="evidence" value="ECO:0007669"/>
    <property type="project" value="TreeGrafter"/>
</dbReference>
<protein>
    <submittedName>
        <fullName evidence="1">Uncharacterized protein</fullName>
    </submittedName>
</protein>
<comment type="caution">
    <text evidence="1">The sequence shown here is derived from an EMBL/GenBank/DDBJ whole genome shotgun (WGS) entry which is preliminary data.</text>
</comment>
<organism evidence="1 2">
    <name type="scientific">Deferribacter autotrophicus</name>
    <dbReference type="NCBI Taxonomy" id="500465"/>
    <lineage>
        <taxon>Bacteria</taxon>
        <taxon>Pseudomonadati</taxon>
        <taxon>Deferribacterota</taxon>
        <taxon>Deferribacteres</taxon>
        <taxon>Deferribacterales</taxon>
        <taxon>Deferribacteraceae</taxon>
        <taxon>Deferribacter</taxon>
    </lineage>
</organism>
<dbReference type="Gene3D" id="3.40.50.300">
    <property type="entry name" value="P-loop containing nucleotide triphosphate hydrolases"/>
    <property type="match status" value="1"/>
</dbReference>
<dbReference type="AlphaFoldDB" id="A0A5A8F7N5"/>
<proteinExistence type="predicted"/>
<dbReference type="SUPFAM" id="SSF160246">
    <property type="entry name" value="EspE N-terminal domain-like"/>
    <property type="match status" value="1"/>
</dbReference>
<dbReference type="GO" id="GO:0005886">
    <property type="term" value="C:plasma membrane"/>
    <property type="evidence" value="ECO:0007669"/>
    <property type="project" value="TreeGrafter"/>
</dbReference>
<name>A0A5A8F7N5_9BACT</name>